<dbReference type="InterPro" id="IPR045175">
    <property type="entry name" value="M28_fam"/>
</dbReference>
<dbReference type="PANTHER" id="PTHR12147:SF26">
    <property type="entry name" value="PEPTIDASE M28 DOMAIN-CONTAINING PROTEIN"/>
    <property type="match status" value="1"/>
</dbReference>
<evidence type="ECO:0000313" key="5">
    <source>
        <dbReference type="Proteomes" id="UP000676079"/>
    </source>
</evidence>
<evidence type="ECO:0000313" key="4">
    <source>
        <dbReference type="EMBL" id="QUX26214.1"/>
    </source>
</evidence>
<dbReference type="Pfam" id="PF04389">
    <property type="entry name" value="Peptidase_M28"/>
    <property type="match status" value="1"/>
</dbReference>
<accession>A0ABX8BVX5</accession>
<dbReference type="InterPro" id="IPR003137">
    <property type="entry name" value="PA_domain"/>
</dbReference>
<feature type="compositionally biased region" description="Basic and acidic residues" evidence="1">
    <location>
        <begin position="13"/>
        <end position="41"/>
    </location>
</feature>
<evidence type="ECO:0000259" key="3">
    <source>
        <dbReference type="Pfam" id="PF04389"/>
    </source>
</evidence>
<evidence type="ECO:0000256" key="1">
    <source>
        <dbReference type="SAM" id="MobiDB-lite"/>
    </source>
</evidence>
<feature type="domain" description="Peptidase M28" evidence="3">
    <location>
        <begin position="262"/>
        <end position="472"/>
    </location>
</feature>
<dbReference type="InterPro" id="IPR007484">
    <property type="entry name" value="Peptidase_M28"/>
</dbReference>
<dbReference type="SUPFAM" id="SSF53187">
    <property type="entry name" value="Zn-dependent exopeptidases"/>
    <property type="match status" value="1"/>
</dbReference>
<dbReference type="InterPro" id="IPR046450">
    <property type="entry name" value="PA_dom_sf"/>
</dbReference>
<dbReference type="Gene3D" id="3.50.30.30">
    <property type="match status" value="1"/>
</dbReference>
<gene>
    <name evidence="4" type="ORF">KGD84_25760</name>
</gene>
<dbReference type="SUPFAM" id="SSF52025">
    <property type="entry name" value="PA domain"/>
    <property type="match status" value="1"/>
</dbReference>
<feature type="region of interest" description="Disordered" evidence="1">
    <location>
        <begin position="1"/>
        <end position="54"/>
    </location>
</feature>
<proteinExistence type="predicted"/>
<feature type="compositionally biased region" description="Low complexity" evidence="1">
    <location>
        <begin position="1"/>
        <end position="12"/>
    </location>
</feature>
<sequence>MAAGVVAASPAHAEPESQARGGEEAEPPEWLRRPVRPEKPSRPNMPQEPAAPPLSELVTADAIRAHMENLDTIAEYNGGHRATNSPGYDVSALYVEDQLERAGYETYRHEYDYELWREQSDPVLAQTAPQEVVYEGGTDFLTMSYSVSGDVTAPAVAVDAGGADSGCTADDFAGFPEGAIAVTVRGSCPFSDKVANAAAAGAAAALVVNNADEVFSGTVGETSAIPAVGVSGAAGAALLEAEGLELRVKVDSTVVQESSFSVLAETPGGREDNVVVVGAHLDGVEDGPAINDNASGTAFVLETAIRLASQEAPKNKVRFAFWGTEEEGLVGSTEYVGSLTDGEVDDIALYLNFDMIGSHNYARFVLDGRMELPDSTGAPSGSGAIAKVFEDYFASQDQVSGPGVLSGRSDYAPFMAAGIPSGGLFSGADGIKTEEQVEWYGGTAGEQFDPYYHTADDTLENVNWDSVADLAAAGAHGVEFLAESTLPVNGVLSTRAAAQFPRLGHDWVL</sequence>
<keyword evidence="5" id="KW-1185">Reference proteome</keyword>
<name>A0ABX8BVX5_9ACTN</name>
<dbReference type="Proteomes" id="UP000676079">
    <property type="component" value="Chromosome"/>
</dbReference>
<reference evidence="4 5" key="1">
    <citation type="submission" date="2021-05" db="EMBL/GenBank/DDBJ databases">
        <title>Direct Submission.</title>
        <authorList>
            <person name="Li K."/>
            <person name="Gao J."/>
        </authorList>
    </citation>
    <scope>NUCLEOTIDE SEQUENCE [LARGE SCALE GENOMIC DNA]</scope>
    <source>
        <strain evidence="4 5">Mg02</strain>
    </source>
</reference>
<dbReference type="PANTHER" id="PTHR12147">
    <property type="entry name" value="METALLOPEPTIDASE M28 FAMILY MEMBER"/>
    <property type="match status" value="1"/>
</dbReference>
<organism evidence="4 5">
    <name type="scientific">Nocardiopsis changdeensis</name>
    <dbReference type="NCBI Taxonomy" id="2831969"/>
    <lineage>
        <taxon>Bacteria</taxon>
        <taxon>Bacillati</taxon>
        <taxon>Actinomycetota</taxon>
        <taxon>Actinomycetes</taxon>
        <taxon>Streptosporangiales</taxon>
        <taxon>Nocardiopsidaceae</taxon>
        <taxon>Nocardiopsis</taxon>
    </lineage>
</organism>
<dbReference type="Gene3D" id="3.40.630.10">
    <property type="entry name" value="Zn peptidases"/>
    <property type="match status" value="1"/>
</dbReference>
<evidence type="ECO:0000259" key="2">
    <source>
        <dbReference type="Pfam" id="PF02225"/>
    </source>
</evidence>
<dbReference type="Pfam" id="PF02225">
    <property type="entry name" value="PA"/>
    <property type="match status" value="1"/>
</dbReference>
<feature type="domain" description="PA" evidence="2">
    <location>
        <begin position="151"/>
        <end position="238"/>
    </location>
</feature>
<dbReference type="RefSeq" id="WP_220565321.1">
    <property type="nucleotide sequence ID" value="NZ_CP074133.1"/>
</dbReference>
<protein>
    <submittedName>
        <fullName evidence="4">M28 family peptidase</fullName>
    </submittedName>
</protein>
<dbReference type="EMBL" id="CP074133">
    <property type="protein sequence ID" value="QUX26214.1"/>
    <property type="molecule type" value="Genomic_DNA"/>
</dbReference>